<evidence type="ECO:0000256" key="2">
    <source>
        <dbReference type="SAM" id="SignalP"/>
    </source>
</evidence>
<dbReference type="WBParaSite" id="PSAMB.scaffold2359size23644.g17423.t1">
    <property type="protein sequence ID" value="PSAMB.scaffold2359size23644.g17423.t1"/>
    <property type="gene ID" value="PSAMB.scaffold2359size23644.g17423"/>
</dbReference>
<feature type="chain" id="PRO_5037663426" evidence="2">
    <location>
        <begin position="25"/>
        <end position="108"/>
    </location>
</feature>
<proteinExistence type="predicted"/>
<keyword evidence="3" id="KW-1185">Reference proteome</keyword>
<feature type="signal peptide" evidence="2">
    <location>
        <begin position="1"/>
        <end position="24"/>
    </location>
</feature>
<feature type="compositionally biased region" description="Basic and acidic residues" evidence="1">
    <location>
        <begin position="98"/>
        <end position="108"/>
    </location>
</feature>
<feature type="compositionally biased region" description="Polar residues" evidence="1">
    <location>
        <begin position="85"/>
        <end position="97"/>
    </location>
</feature>
<evidence type="ECO:0000256" key="1">
    <source>
        <dbReference type="SAM" id="MobiDB-lite"/>
    </source>
</evidence>
<protein>
    <submittedName>
        <fullName evidence="4">Uncharacterized protein</fullName>
    </submittedName>
</protein>
<dbReference type="Proteomes" id="UP000887566">
    <property type="component" value="Unplaced"/>
</dbReference>
<accession>A0A914VSY2</accession>
<name>A0A914VSY2_9BILA</name>
<reference evidence="4" key="1">
    <citation type="submission" date="2022-11" db="UniProtKB">
        <authorList>
            <consortium name="WormBaseParasite"/>
        </authorList>
    </citation>
    <scope>IDENTIFICATION</scope>
</reference>
<keyword evidence="2" id="KW-0732">Signal</keyword>
<evidence type="ECO:0000313" key="4">
    <source>
        <dbReference type="WBParaSite" id="PSAMB.scaffold2359size23644.g17423.t1"/>
    </source>
</evidence>
<feature type="region of interest" description="Disordered" evidence="1">
    <location>
        <begin position="82"/>
        <end position="108"/>
    </location>
</feature>
<evidence type="ECO:0000313" key="3">
    <source>
        <dbReference type="Proteomes" id="UP000887566"/>
    </source>
</evidence>
<dbReference type="AlphaFoldDB" id="A0A914VSY2"/>
<sequence>MAIAAMLSLAAVLCLCTHEVSVMGLPVEGLTMIEEEPATKRRGMSMIEMLRNPYESFDDIARQNLRSAVQGYFDVMNKIGKMKTSRSVSTQPSQGGRDNSDSYIKRYI</sequence>
<organism evidence="3 4">
    <name type="scientific">Plectus sambesii</name>
    <dbReference type="NCBI Taxonomy" id="2011161"/>
    <lineage>
        <taxon>Eukaryota</taxon>
        <taxon>Metazoa</taxon>
        <taxon>Ecdysozoa</taxon>
        <taxon>Nematoda</taxon>
        <taxon>Chromadorea</taxon>
        <taxon>Plectida</taxon>
        <taxon>Plectina</taxon>
        <taxon>Plectoidea</taxon>
        <taxon>Plectidae</taxon>
        <taxon>Plectus</taxon>
    </lineage>
</organism>